<evidence type="ECO:0000313" key="3">
    <source>
        <dbReference type="Proteomes" id="UP000070121"/>
    </source>
</evidence>
<evidence type="ECO:0000313" key="2">
    <source>
        <dbReference type="EMBL" id="KXH65137.1"/>
    </source>
</evidence>
<name>A0A135UXV2_9PEZI</name>
<protein>
    <submittedName>
        <fullName evidence="2">Uncharacterized protein</fullName>
    </submittedName>
</protein>
<dbReference type="Proteomes" id="UP000070121">
    <property type="component" value="Unassembled WGS sequence"/>
</dbReference>
<feature type="compositionally biased region" description="Basic and acidic residues" evidence="1">
    <location>
        <begin position="175"/>
        <end position="189"/>
    </location>
</feature>
<organism evidence="2 3">
    <name type="scientific">Colletotrichum salicis</name>
    <dbReference type="NCBI Taxonomy" id="1209931"/>
    <lineage>
        <taxon>Eukaryota</taxon>
        <taxon>Fungi</taxon>
        <taxon>Dikarya</taxon>
        <taxon>Ascomycota</taxon>
        <taxon>Pezizomycotina</taxon>
        <taxon>Sordariomycetes</taxon>
        <taxon>Hypocreomycetidae</taxon>
        <taxon>Glomerellales</taxon>
        <taxon>Glomerellaceae</taxon>
        <taxon>Colletotrichum</taxon>
        <taxon>Colletotrichum acutatum species complex</taxon>
    </lineage>
</organism>
<comment type="caution">
    <text evidence="2">The sequence shown here is derived from an EMBL/GenBank/DDBJ whole genome shotgun (WGS) entry which is preliminary data.</text>
</comment>
<gene>
    <name evidence="2" type="ORF">CSAL01_12561</name>
</gene>
<dbReference type="AlphaFoldDB" id="A0A135UXV2"/>
<sequence length="232" mass="25957">MSQSSHEIQAKDIVSVNDVLQLAERSKLLATSTHQIMGKDMDEVEQILRPDIVAVLDCILKEIPKNITPEQDNTTKGLDESTDAFNLEDIPDIVERFKKLILRFEVIDRLANQLEYDALAEQQPVEACVEAGRLQVLMGRVFDAIVSDARKRLPSRTSTHTVRLTIYRGKSVRRPKGEGRPPPRLDRQDATVGQGGHEPPRLARENADVGQGTDASEILKQKGENPLAFKRC</sequence>
<feature type="compositionally biased region" description="Basic and acidic residues" evidence="1">
    <location>
        <begin position="198"/>
        <end position="207"/>
    </location>
</feature>
<reference evidence="2 3" key="1">
    <citation type="submission" date="2014-02" db="EMBL/GenBank/DDBJ databases">
        <title>The genome sequence of Colletotrichum salicis CBS 607.94.</title>
        <authorList>
            <person name="Baroncelli R."/>
            <person name="Thon M.R."/>
        </authorList>
    </citation>
    <scope>NUCLEOTIDE SEQUENCE [LARGE SCALE GENOMIC DNA]</scope>
    <source>
        <strain evidence="2 3">CBS 607.94</strain>
    </source>
</reference>
<feature type="region of interest" description="Disordered" evidence="1">
    <location>
        <begin position="168"/>
        <end position="232"/>
    </location>
</feature>
<keyword evidence="3" id="KW-1185">Reference proteome</keyword>
<dbReference type="OrthoDB" id="4843056at2759"/>
<evidence type="ECO:0000256" key="1">
    <source>
        <dbReference type="SAM" id="MobiDB-lite"/>
    </source>
</evidence>
<accession>A0A135UXV2</accession>
<proteinExistence type="predicted"/>
<dbReference type="EMBL" id="JFFI01000908">
    <property type="protein sequence ID" value="KXH65137.1"/>
    <property type="molecule type" value="Genomic_DNA"/>
</dbReference>